<dbReference type="EMBL" id="BARS01045989">
    <property type="protein sequence ID" value="GAG38762.1"/>
    <property type="molecule type" value="Genomic_DNA"/>
</dbReference>
<evidence type="ECO:0000313" key="2">
    <source>
        <dbReference type="EMBL" id="GAG38762.1"/>
    </source>
</evidence>
<proteinExistence type="predicted"/>
<name>X0XTY4_9ZZZZ</name>
<sequence length="39" mass="4263">MEDVEASALAFSERMLGAQVPFLQNPEAPNPHGHRTDKA</sequence>
<evidence type="ECO:0000256" key="1">
    <source>
        <dbReference type="SAM" id="MobiDB-lite"/>
    </source>
</evidence>
<dbReference type="AlphaFoldDB" id="X0XTY4"/>
<protein>
    <submittedName>
        <fullName evidence="2">Uncharacterized protein</fullName>
    </submittedName>
</protein>
<gene>
    <name evidence="2" type="ORF">S01H1_69281</name>
</gene>
<feature type="region of interest" description="Disordered" evidence="1">
    <location>
        <begin position="20"/>
        <end position="39"/>
    </location>
</feature>
<accession>X0XTY4</accession>
<comment type="caution">
    <text evidence="2">The sequence shown here is derived from an EMBL/GenBank/DDBJ whole genome shotgun (WGS) entry which is preliminary data.</text>
</comment>
<organism evidence="2">
    <name type="scientific">marine sediment metagenome</name>
    <dbReference type="NCBI Taxonomy" id="412755"/>
    <lineage>
        <taxon>unclassified sequences</taxon>
        <taxon>metagenomes</taxon>
        <taxon>ecological metagenomes</taxon>
    </lineage>
</organism>
<reference evidence="2" key="1">
    <citation type="journal article" date="2014" name="Front. Microbiol.">
        <title>High frequency of phylogenetically diverse reductive dehalogenase-homologous genes in deep subseafloor sedimentary metagenomes.</title>
        <authorList>
            <person name="Kawai M."/>
            <person name="Futagami T."/>
            <person name="Toyoda A."/>
            <person name="Takaki Y."/>
            <person name="Nishi S."/>
            <person name="Hori S."/>
            <person name="Arai W."/>
            <person name="Tsubouchi T."/>
            <person name="Morono Y."/>
            <person name="Uchiyama I."/>
            <person name="Ito T."/>
            <person name="Fujiyama A."/>
            <person name="Inagaki F."/>
            <person name="Takami H."/>
        </authorList>
    </citation>
    <scope>NUCLEOTIDE SEQUENCE</scope>
    <source>
        <strain evidence="2">Expedition CK06-06</strain>
    </source>
</reference>